<dbReference type="GeneID" id="107111154"/>
<gene>
    <name evidence="3" type="primary">SPRR3</name>
</gene>
<protein>
    <submittedName>
        <fullName evidence="3">Small proline-rich protein 3</fullName>
    </submittedName>
</protein>
<dbReference type="Proteomes" id="UP000694871">
    <property type="component" value="Unplaced"/>
</dbReference>
<keyword evidence="2" id="KW-1185">Reference proteome</keyword>
<evidence type="ECO:0000313" key="3">
    <source>
        <dbReference type="RefSeq" id="XP_015267569.1"/>
    </source>
</evidence>
<evidence type="ECO:0000256" key="1">
    <source>
        <dbReference type="SAM" id="MobiDB-lite"/>
    </source>
</evidence>
<organism evidence="2 3">
    <name type="scientific">Gekko japonicus</name>
    <name type="common">Schlegel's Japanese gecko</name>
    <dbReference type="NCBI Taxonomy" id="146911"/>
    <lineage>
        <taxon>Eukaryota</taxon>
        <taxon>Metazoa</taxon>
        <taxon>Chordata</taxon>
        <taxon>Craniata</taxon>
        <taxon>Vertebrata</taxon>
        <taxon>Euteleostomi</taxon>
        <taxon>Lepidosauria</taxon>
        <taxon>Squamata</taxon>
        <taxon>Bifurcata</taxon>
        <taxon>Gekkota</taxon>
        <taxon>Gekkonidae</taxon>
        <taxon>Gekkoninae</taxon>
        <taxon>Gekko</taxon>
    </lineage>
</organism>
<dbReference type="RefSeq" id="XP_015267569.1">
    <property type="nucleotide sequence ID" value="XM_015412083.1"/>
</dbReference>
<name>A0ABM1K1I2_GEKJA</name>
<reference evidence="3" key="1">
    <citation type="submission" date="2025-08" db="UniProtKB">
        <authorList>
            <consortium name="RefSeq"/>
        </authorList>
    </citation>
    <scope>IDENTIFICATION</scope>
</reference>
<feature type="region of interest" description="Disordered" evidence="1">
    <location>
        <begin position="249"/>
        <end position="288"/>
    </location>
</feature>
<proteinExistence type="predicted"/>
<evidence type="ECO:0000313" key="2">
    <source>
        <dbReference type="Proteomes" id="UP000694871"/>
    </source>
</evidence>
<feature type="compositionally biased region" description="Polar residues" evidence="1">
    <location>
        <begin position="249"/>
        <end position="263"/>
    </location>
</feature>
<feature type="compositionally biased region" description="Polar residues" evidence="1">
    <location>
        <begin position="274"/>
        <end position="288"/>
    </location>
</feature>
<accession>A0ABM1K1I2</accession>
<sequence length="312" mass="34618">MTYYRQRNTMSLPFVKKGPMYFGPRYVPLYGSKYPLSICIPAHDERRCAPPRPPPYPTTRYQPRRVSVCPEPTTTKYPEVNLTRKLARASLRSPRSFLTYSGMTRVRHGTIAKGLETHVNRIPLPHMTKGPVTYSTKTPKPYVNNDLLPHLTKDPVLYSTSTPNPSENKVPLPRMTKGPVIYATKGPEPYVTNSSQVRGAKGILSRAAKHALSQVKKSTSGAARAPRLISTKVPRLGIMKPSRLWRNKISQSQSSLTKGSQPNLAKGSRVSLAKGSQPSLIPTGTYSSPKKLAKNVKISTTGKKYSSATKWF</sequence>